<dbReference type="Proteomes" id="UP001056980">
    <property type="component" value="Chromosome"/>
</dbReference>
<evidence type="ECO:0000313" key="2">
    <source>
        <dbReference type="Proteomes" id="UP001056980"/>
    </source>
</evidence>
<name>A0A9Q8YYP7_BARTA</name>
<gene>
    <name evidence="1" type="ORF">LAJ60_00555</name>
</gene>
<proteinExistence type="predicted"/>
<dbReference type="AlphaFoldDB" id="A0A9Q8YYP7"/>
<dbReference type="EMBL" id="CP083444">
    <property type="protein sequence ID" value="USP02991.1"/>
    <property type="molecule type" value="Genomic_DNA"/>
</dbReference>
<organism evidence="1 2">
    <name type="scientific">Bartonella taylorii</name>
    <dbReference type="NCBI Taxonomy" id="33046"/>
    <lineage>
        <taxon>Bacteria</taxon>
        <taxon>Pseudomonadati</taxon>
        <taxon>Pseudomonadota</taxon>
        <taxon>Alphaproteobacteria</taxon>
        <taxon>Hyphomicrobiales</taxon>
        <taxon>Bartonellaceae</taxon>
        <taxon>Bartonella</taxon>
    </lineage>
</organism>
<sequence>MCDAESIRTRSAIYRLDPNFFDDKLGCTIVQFLDFFRVMLMKYQQGV</sequence>
<protein>
    <submittedName>
        <fullName evidence="1">Uncharacterized protein</fullName>
    </submittedName>
</protein>
<accession>A0A9Q8YYP7</accession>
<dbReference type="KEGG" id="btay:LAJ60_00555"/>
<reference evidence="1" key="1">
    <citation type="journal article" date="2022" name="Proc. Natl. Acad. Sci. U.S.A.">
        <title>Identification of the Bartonella autotransporter CFA as a protective antigen and hypervariable target of neutralizing antibodies in mice.</title>
        <authorList>
            <person name="Siewert L.K."/>
            <person name="Korotaev A."/>
            <person name="Sedzicki J."/>
            <person name="Fromm K."/>
            <person name="Pinschewer D.D."/>
            <person name="Dehio C."/>
        </authorList>
    </citation>
    <scope>NUCLEOTIDE SEQUENCE</scope>
    <source>
        <strain evidence="1">IBS296</strain>
    </source>
</reference>
<evidence type="ECO:0000313" key="1">
    <source>
        <dbReference type="EMBL" id="USP02991.1"/>
    </source>
</evidence>